<evidence type="ECO:0000256" key="1">
    <source>
        <dbReference type="SAM" id="SignalP"/>
    </source>
</evidence>
<accession>A0AAW9R1K4</accession>
<name>A0AAW9R1K4_9GAMM</name>
<reference evidence="3 4" key="1">
    <citation type="journal article" date="2016" name="Antonie Van Leeuwenhoek">
        <title>Denitratimonas tolerans gen. nov., sp. nov., a denitrifying bacterium isolated from a bioreactor for tannery wastewater treatment.</title>
        <authorList>
            <person name="Han S.I."/>
            <person name="Kim J.O."/>
            <person name="Lee Y.R."/>
            <person name="Ekpeghere K.I."/>
            <person name="Koh S.C."/>
            <person name="Whang K.S."/>
        </authorList>
    </citation>
    <scope>NUCLEOTIDE SEQUENCE [LARGE SCALE GENOMIC DNA]</scope>
    <source>
        <strain evidence="3 4">KACC 17565</strain>
    </source>
</reference>
<dbReference type="AlphaFoldDB" id="A0AAW9R1K4"/>
<dbReference type="PANTHER" id="PTHR34406">
    <property type="entry name" value="PROTEIN YCEI"/>
    <property type="match status" value="1"/>
</dbReference>
<dbReference type="Gene3D" id="2.40.128.110">
    <property type="entry name" value="Lipid/polyisoprenoid-binding, YceI-like"/>
    <property type="match status" value="1"/>
</dbReference>
<feature type="signal peptide" evidence="1">
    <location>
        <begin position="1"/>
        <end position="19"/>
    </location>
</feature>
<dbReference type="InterPro" id="IPR036761">
    <property type="entry name" value="TTHA0802/YceI-like_sf"/>
</dbReference>
<dbReference type="PANTHER" id="PTHR34406:SF1">
    <property type="entry name" value="PROTEIN YCEI"/>
    <property type="match status" value="1"/>
</dbReference>
<keyword evidence="4" id="KW-1185">Reference proteome</keyword>
<dbReference type="Pfam" id="PF04264">
    <property type="entry name" value="YceI"/>
    <property type="match status" value="1"/>
</dbReference>
<dbReference type="Proteomes" id="UP001364472">
    <property type="component" value="Unassembled WGS sequence"/>
</dbReference>
<dbReference type="SUPFAM" id="SSF101874">
    <property type="entry name" value="YceI-like"/>
    <property type="match status" value="1"/>
</dbReference>
<dbReference type="EMBL" id="JBBDHC010000002">
    <property type="protein sequence ID" value="MEJ1248549.1"/>
    <property type="molecule type" value="Genomic_DNA"/>
</dbReference>
<comment type="caution">
    <text evidence="3">The sequence shown here is derived from an EMBL/GenBank/DDBJ whole genome shotgun (WGS) entry which is preliminary data.</text>
</comment>
<keyword evidence="1" id="KW-0732">Signal</keyword>
<protein>
    <submittedName>
        <fullName evidence="3">YceI family protein</fullName>
    </submittedName>
</protein>
<feature type="domain" description="Lipid/polyisoprenoid-binding YceI-like" evidence="2">
    <location>
        <begin position="21"/>
        <end position="181"/>
    </location>
</feature>
<organism evidence="3 4">
    <name type="scientific">Denitratimonas tolerans</name>
    <dbReference type="NCBI Taxonomy" id="1338420"/>
    <lineage>
        <taxon>Bacteria</taxon>
        <taxon>Pseudomonadati</taxon>
        <taxon>Pseudomonadota</taxon>
        <taxon>Gammaproteobacteria</taxon>
        <taxon>Lysobacterales</taxon>
        <taxon>Lysobacteraceae</taxon>
        <taxon>Denitratimonas</taxon>
    </lineage>
</organism>
<evidence type="ECO:0000313" key="3">
    <source>
        <dbReference type="EMBL" id="MEJ1248549.1"/>
    </source>
</evidence>
<gene>
    <name evidence="3" type="ORF">WB794_02490</name>
</gene>
<evidence type="ECO:0000313" key="4">
    <source>
        <dbReference type="Proteomes" id="UP001364472"/>
    </source>
</evidence>
<feature type="chain" id="PRO_5043701484" evidence="1">
    <location>
        <begin position="20"/>
        <end position="183"/>
    </location>
</feature>
<dbReference type="SMART" id="SM00867">
    <property type="entry name" value="YceI"/>
    <property type="match status" value="1"/>
</dbReference>
<dbReference type="RefSeq" id="WP_337334261.1">
    <property type="nucleotide sequence ID" value="NZ_JBBDHC010000002.1"/>
</dbReference>
<sequence>MIRSIFLAAALALSFGAHAGDWQADPATSSLKFSGSAEGESFVGAFKTFTPAIAFDPADLASARFEVDISLASADSGSAERDETLRGGDFFSVARFPNATYTASAFRDLGGGRFAADGTLSLRGVEKPVTLEFTWSQEGATATLDGTASVNRIDFNVGGGDWADASTIVHEIGVTTHLSLRAK</sequence>
<evidence type="ECO:0000259" key="2">
    <source>
        <dbReference type="SMART" id="SM00867"/>
    </source>
</evidence>
<proteinExistence type="predicted"/>
<dbReference type="InterPro" id="IPR007372">
    <property type="entry name" value="Lipid/polyisoprenoid-bd_YceI"/>
</dbReference>